<feature type="chain" id="PRO_5034302376" evidence="1">
    <location>
        <begin position="23"/>
        <end position="213"/>
    </location>
</feature>
<dbReference type="OrthoDB" id="5105805at2759"/>
<evidence type="ECO:0000256" key="1">
    <source>
        <dbReference type="SAM" id="SignalP"/>
    </source>
</evidence>
<dbReference type="AlphaFoldDB" id="A0A8H5SU93"/>
<sequence>MRFSFQTIALSLLSTQLPMAFAGPCKPSGTTSIGSTTTAPSDASTTMFSEVVTTTAEATTTTIAAETTTTTMSPEITPLLMVFKDGRDNLGGYMPSDGFVGSSSEGAIAAVFALEPETSRLYATRPDGSKLYCMTVIPDGSNYGLIFNTAEAIENVNVYHFVTCAEAADGFLDCQSESGPTPIVYYYAESNMKYYGNSDPDFDSDPVVRFKIQ</sequence>
<gene>
    <name evidence="2" type="ORF">FHETE_9085</name>
</gene>
<dbReference type="Proteomes" id="UP000567885">
    <property type="component" value="Unassembled WGS sequence"/>
</dbReference>
<keyword evidence="3" id="KW-1185">Reference proteome</keyword>
<dbReference type="EMBL" id="JAAGWQ010000200">
    <property type="protein sequence ID" value="KAF5660114.1"/>
    <property type="molecule type" value="Genomic_DNA"/>
</dbReference>
<evidence type="ECO:0000313" key="3">
    <source>
        <dbReference type="Proteomes" id="UP000567885"/>
    </source>
</evidence>
<name>A0A8H5SU93_FUSHE</name>
<feature type="signal peptide" evidence="1">
    <location>
        <begin position="1"/>
        <end position="22"/>
    </location>
</feature>
<comment type="caution">
    <text evidence="2">The sequence shown here is derived from an EMBL/GenBank/DDBJ whole genome shotgun (WGS) entry which is preliminary data.</text>
</comment>
<evidence type="ECO:0000313" key="2">
    <source>
        <dbReference type="EMBL" id="KAF5660114.1"/>
    </source>
</evidence>
<keyword evidence="1" id="KW-0732">Signal</keyword>
<reference evidence="2 3" key="1">
    <citation type="submission" date="2020-05" db="EMBL/GenBank/DDBJ databases">
        <title>Identification and distribution of gene clusters putatively required for synthesis of sphingolipid metabolism inhibitors in phylogenetically diverse species of the filamentous fungus Fusarium.</title>
        <authorList>
            <person name="Kim H.-S."/>
            <person name="Busman M."/>
            <person name="Brown D.W."/>
            <person name="Divon H."/>
            <person name="Uhlig S."/>
            <person name="Proctor R.H."/>
        </authorList>
    </citation>
    <scope>NUCLEOTIDE SEQUENCE [LARGE SCALE GENOMIC DNA]</scope>
    <source>
        <strain evidence="2 3">NRRL 20693</strain>
    </source>
</reference>
<protein>
    <submittedName>
        <fullName evidence="2">Uncharacterized protein</fullName>
    </submittedName>
</protein>
<proteinExistence type="predicted"/>
<organism evidence="2 3">
    <name type="scientific">Fusarium heterosporum</name>
    <dbReference type="NCBI Taxonomy" id="42747"/>
    <lineage>
        <taxon>Eukaryota</taxon>
        <taxon>Fungi</taxon>
        <taxon>Dikarya</taxon>
        <taxon>Ascomycota</taxon>
        <taxon>Pezizomycotina</taxon>
        <taxon>Sordariomycetes</taxon>
        <taxon>Hypocreomycetidae</taxon>
        <taxon>Hypocreales</taxon>
        <taxon>Nectriaceae</taxon>
        <taxon>Fusarium</taxon>
        <taxon>Fusarium heterosporum species complex</taxon>
    </lineage>
</organism>
<accession>A0A8H5SU93</accession>